<sequence length="289" mass="32201">MSNNQLSRRTGCVFAMLGTETDNPDTKYTNACNDKSLHTEKFLICPEHLSNVFKLRVCHVNPFANKNALSNAVPVFHVLQPTVSVSNTGILLPLTHEAFRNVLGEYINFSTDIIVQLLYGVVTAEDACSSYPRYIGQIRYVSEILRDLSDSYKSCGSQNEFHASNSERTWTVSKDFPTQDEVRHFIHNLPPFFRNLVENGLAPGEVRINAVVHKMPNLINTAIYSDAILLFNSIDPRGAEEKYAPKTGMVLMVKHVVKNGNQRSTPIGEDITPTIVPTNGAYTINLATI</sequence>
<dbReference type="EMBL" id="AF403738">
    <property type="protein sequence ID" value="AAK94102.1"/>
    <property type="molecule type" value="Genomic_DNA"/>
</dbReference>
<keyword evidence="2" id="KW-1185">Reference proteome</keyword>
<dbReference type="InterPro" id="IPR007589">
    <property type="entry name" value="Baculo_VP39"/>
</dbReference>
<protein>
    <submittedName>
        <fullName evidence="1">CUN024 putative p39 late capsid coat protein, similar to AcMNPV ORF89</fullName>
    </submittedName>
</protein>
<evidence type="ECO:0000313" key="2">
    <source>
        <dbReference type="Proteomes" id="UP000006635"/>
    </source>
</evidence>
<accession>Q919P5</accession>
<dbReference type="GO" id="GO:0019028">
    <property type="term" value="C:viral capsid"/>
    <property type="evidence" value="ECO:0007669"/>
    <property type="project" value="UniProtKB-KW"/>
</dbReference>
<dbReference type="KEGG" id="vg:921889"/>
<keyword evidence="1" id="KW-0167">Capsid protein</keyword>
<proteinExistence type="predicted"/>
<dbReference type="Proteomes" id="UP000006635">
    <property type="component" value="Segment"/>
</dbReference>
<name>Q919P5_NPVCO</name>
<dbReference type="RefSeq" id="NP_203328.1">
    <property type="nucleotide sequence ID" value="NC_003084.1"/>
</dbReference>
<reference evidence="1 2" key="1">
    <citation type="journal article" date="2001" name="J. Virol.">
        <title>Genome sequence of a baculovirus pathogenic for Culex nigripalpus.</title>
        <authorList>
            <person name="Afonso C.L."/>
            <person name="Tulman E.R."/>
            <person name="Lu Z."/>
            <person name="Balinsky C.A."/>
            <person name="Moser B.A."/>
            <person name="Becnel J.J."/>
            <person name="Rock D.L."/>
            <person name="Kutish G.F."/>
        </authorList>
    </citation>
    <scope>NUCLEOTIDE SEQUENCE [LARGE SCALE GENOMIC DNA]</scope>
    <source>
        <strain evidence="2">Isolate Florida/1997</strain>
    </source>
</reference>
<dbReference type="GeneID" id="921889"/>
<organismHost>
    <name type="scientific">Culex nigripalpus</name>
    <dbReference type="NCBI Taxonomy" id="42429"/>
</organismHost>
<dbReference type="GO" id="GO:0005198">
    <property type="term" value="F:structural molecule activity"/>
    <property type="evidence" value="ECO:0007669"/>
    <property type="project" value="InterPro"/>
</dbReference>
<keyword evidence="1" id="KW-0946">Virion</keyword>
<gene>
    <name evidence="1" type="primary">CUN024</name>
</gene>
<evidence type="ECO:0000313" key="1">
    <source>
        <dbReference type="EMBL" id="AAK94102.1"/>
    </source>
</evidence>
<organism evidence="1 2">
    <name type="scientific">Culex nigripalpus nucleopolyhedrovirus (isolate Florida/1997)</name>
    <name type="common">CuniNPV</name>
    <dbReference type="NCBI Taxonomy" id="645993"/>
    <lineage>
        <taxon>Viruses</taxon>
        <taxon>Viruses incertae sedis</taxon>
        <taxon>Naldaviricetes</taxon>
        <taxon>Lefavirales</taxon>
        <taxon>Baculoviridae</taxon>
        <taxon>Deltabaculovirus</taxon>
    </lineage>
</organism>
<dbReference type="Pfam" id="PF04501">
    <property type="entry name" value="Baculo_VP39"/>
    <property type="match status" value="1"/>
</dbReference>